<keyword evidence="3 10" id="KW-0812">Transmembrane</keyword>
<keyword evidence="6 10" id="KW-1133">Transmembrane helix</keyword>
<evidence type="ECO:0000256" key="8">
    <source>
        <dbReference type="ARBA" id="ARBA00060041"/>
    </source>
</evidence>
<evidence type="ECO:0000256" key="2">
    <source>
        <dbReference type="ARBA" id="ARBA00022475"/>
    </source>
</evidence>
<dbReference type="RefSeq" id="WP_245731258.1">
    <property type="nucleotide sequence ID" value="NZ_FNGV01000001.1"/>
</dbReference>
<evidence type="ECO:0000256" key="6">
    <source>
        <dbReference type="ARBA" id="ARBA00022989"/>
    </source>
</evidence>
<dbReference type="STRING" id="192904.SAMN04488514_101662"/>
<dbReference type="GO" id="GO:0009252">
    <property type="term" value="P:peptidoglycan biosynthetic process"/>
    <property type="evidence" value="ECO:0007669"/>
    <property type="project" value="UniProtKB-KW"/>
</dbReference>
<dbReference type="EMBL" id="FNGV01000001">
    <property type="protein sequence ID" value="SDL39632.1"/>
    <property type="molecule type" value="Genomic_DNA"/>
</dbReference>
<dbReference type="Proteomes" id="UP000199440">
    <property type="component" value="Unassembled WGS sequence"/>
</dbReference>
<dbReference type="Pfam" id="PF03023">
    <property type="entry name" value="MurJ"/>
    <property type="match status" value="1"/>
</dbReference>
<feature type="transmembrane region" description="Helical" evidence="10">
    <location>
        <begin position="416"/>
        <end position="439"/>
    </location>
</feature>
<feature type="transmembrane region" description="Helical" evidence="10">
    <location>
        <begin position="58"/>
        <end position="80"/>
    </location>
</feature>
<reference evidence="11 12" key="1">
    <citation type="submission" date="2016-10" db="EMBL/GenBank/DDBJ databases">
        <authorList>
            <person name="de Groot N.N."/>
        </authorList>
    </citation>
    <scope>NUCLEOTIDE SEQUENCE [LARGE SCALE GENOMIC DNA]</scope>
    <source>
        <strain evidence="11 12">DSM 19886</strain>
    </source>
</reference>
<evidence type="ECO:0000256" key="9">
    <source>
        <dbReference type="ARBA" id="ARBA00061532"/>
    </source>
</evidence>
<protein>
    <submittedName>
        <fullName evidence="11">Putative peptidoglycan lipid II flippase</fullName>
    </submittedName>
</protein>
<accession>A0A1G9JQM7</accession>
<proteinExistence type="inferred from homology"/>
<feature type="transmembrane region" description="Helical" evidence="10">
    <location>
        <begin position="174"/>
        <end position="191"/>
    </location>
</feature>
<dbReference type="GO" id="GO:0005886">
    <property type="term" value="C:plasma membrane"/>
    <property type="evidence" value="ECO:0007669"/>
    <property type="project" value="UniProtKB-SubCell"/>
</dbReference>
<feature type="transmembrane region" description="Helical" evidence="10">
    <location>
        <begin position="366"/>
        <end position="384"/>
    </location>
</feature>
<evidence type="ECO:0000256" key="4">
    <source>
        <dbReference type="ARBA" id="ARBA00022960"/>
    </source>
</evidence>
<dbReference type="AlphaFoldDB" id="A0A1G9JQM7"/>
<evidence type="ECO:0000256" key="3">
    <source>
        <dbReference type="ARBA" id="ARBA00022692"/>
    </source>
</evidence>
<feature type="transmembrane region" description="Helical" evidence="10">
    <location>
        <begin position="143"/>
        <end position="162"/>
    </location>
</feature>
<feature type="transmembrane region" description="Helical" evidence="10">
    <location>
        <begin position="101"/>
        <end position="123"/>
    </location>
</feature>
<dbReference type="PANTHER" id="PTHR43486:SF1">
    <property type="entry name" value="LIPID II FLIPPASE MURJ-RELATED"/>
    <property type="match status" value="1"/>
</dbReference>
<organism evidence="11 12">
    <name type="scientific">Kriegella aquimaris</name>
    <dbReference type="NCBI Taxonomy" id="192904"/>
    <lineage>
        <taxon>Bacteria</taxon>
        <taxon>Pseudomonadati</taxon>
        <taxon>Bacteroidota</taxon>
        <taxon>Flavobacteriia</taxon>
        <taxon>Flavobacteriales</taxon>
        <taxon>Flavobacteriaceae</taxon>
        <taxon>Kriegella</taxon>
    </lineage>
</organism>
<keyword evidence="12" id="KW-1185">Reference proteome</keyword>
<feature type="transmembrane region" description="Helical" evidence="10">
    <location>
        <begin position="197"/>
        <end position="219"/>
    </location>
</feature>
<dbReference type="PANTHER" id="PTHR43486">
    <property type="entry name" value="LIPID II FLIPPASE MURJ-RELATED"/>
    <property type="match status" value="1"/>
</dbReference>
<keyword evidence="2" id="KW-1003">Cell membrane</keyword>
<dbReference type="InterPro" id="IPR004268">
    <property type="entry name" value="MurJ"/>
</dbReference>
<evidence type="ECO:0000313" key="11">
    <source>
        <dbReference type="EMBL" id="SDL39632.1"/>
    </source>
</evidence>
<evidence type="ECO:0000256" key="1">
    <source>
        <dbReference type="ARBA" id="ARBA00004651"/>
    </source>
</evidence>
<sequence length="445" mass="49556">MKKRYLEIVKAISGLKNNSVVKNIIIVGGITLLIKGVGFYKETLVASSFGLSELLDTFFIAFIVPGFISTVFLGAFKSVFIPNYVAELETKNNIASFQGTGFFVTAAVSALFMAIAFLFTDTYLHVFFPDHTPEYYGLIKSQFYYLLPCIAFWGFSSLLSGILNIHDEFRYSSFESLFIPIAIIICLFFFKDSLGENVLAIGTLIGTVASFIFLAIICIQKGLLNISFPDLKNVNARIMFTQVPAKVSSGFLTGMNTIVDQYFAAQLIVGSIAAINYGRKMPAFLSGLLIIALTNVLLPYFSKALAKNKEKTFKTMFKMLKLLFVSVSVCVILGIFASDFLVELFFERKAFTSDDTVKVSDIQKIFLIYLPFSICGMVIVNFLTSINKNAFMAYVSLGALILNIILDYILMQYYGVFGIALCTTIVIIAKNLVLFFYTYKQSKLT</sequence>
<name>A0A1G9JQM7_9FLAO</name>
<comment type="subcellular location">
    <subcellularLocation>
        <location evidence="1">Cell membrane</location>
        <topology evidence="1">Multi-pass membrane protein</topology>
    </subcellularLocation>
</comment>
<evidence type="ECO:0000313" key="12">
    <source>
        <dbReference type="Proteomes" id="UP000199440"/>
    </source>
</evidence>
<feature type="transmembrane region" description="Helical" evidence="10">
    <location>
        <begin position="283"/>
        <end position="301"/>
    </location>
</feature>
<keyword evidence="4" id="KW-0133">Cell shape</keyword>
<feature type="transmembrane region" description="Helical" evidence="10">
    <location>
        <begin position="20"/>
        <end position="38"/>
    </location>
</feature>
<feature type="transmembrane region" description="Helical" evidence="10">
    <location>
        <begin position="258"/>
        <end position="277"/>
    </location>
</feature>
<comment type="function">
    <text evidence="8">Involved in peptidoglycan biosynthesis. Transports lipid-linked peptidoglycan precursors from the inner to the outer leaflet of the cytoplasmic membrane.</text>
</comment>
<evidence type="ECO:0000256" key="5">
    <source>
        <dbReference type="ARBA" id="ARBA00022984"/>
    </source>
</evidence>
<comment type="similarity">
    <text evidence="9">Belongs to the MurJ/MviN family.</text>
</comment>
<keyword evidence="5" id="KW-0573">Peptidoglycan synthesis</keyword>
<feature type="transmembrane region" description="Helical" evidence="10">
    <location>
        <begin position="391"/>
        <end position="410"/>
    </location>
</feature>
<gene>
    <name evidence="11" type="ORF">SAMN04488514_101662</name>
</gene>
<dbReference type="PRINTS" id="PR01806">
    <property type="entry name" value="VIRFACTRMVIN"/>
</dbReference>
<keyword evidence="7 10" id="KW-0472">Membrane</keyword>
<feature type="transmembrane region" description="Helical" evidence="10">
    <location>
        <begin position="322"/>
        <end position="346"/>
    </location>
</feature>
<evidence type="ECO:0000256" key="7">
    <source>
        <dbReference type="ARBA" id="ARBA00023136"/>
    </source>
</evidence>
<evidence type="ECO:0000256" key="10">
    <source>
        <dbReference type="SAM" id="Phobius"/>
    </source>
</evidence>
<dbReference type="GO" id="GO:0008360">
    <property type="term" value="P:regulation of cell shape"/>
    <property type="evidence" value="ECO:0007669"/>
    <property type="project" value="UniProtKB-KW"/>
</dbReference>